<feature type="region of interest" description="Disordered" evidence="2">
    <location>
        <begin position="385"/>
        <end position="413"/>
    </location>
</feature>
<dbReference type="Proteomes" id="UP000224006">
    <property type="component" value="Chromosome I"/>
</dbReference>
<gene>
    <name evidence="3" type="ORF">BESB_011400</name>
</gene>
<feature type="compositionally biased region" description="Polar residues" evidence="2">
    <location>
        <begin position="184"/>
        <end position="195"/>
    </location>
</feature>
<comment type="caution">
    <text evidence="3">The sequence shown here is derived from an EMBL/GenBank/DDBJ whole genome shotgun (WGS) entry which is preliminary data.</text>
</comment>
<dbReference type="GeneID" id="40306202"/>
<organism evidence="3 4">
    <name type="scientific">Besnoitia besnoiti</name>
    <name type="common">Apicomplexan protozoan</name>
    <dbReference type="NCBI Taxonomy" id="94643"/>
    <lineage>
        <taxon>Eukaryota</taxon>
        <taxon>Sar</taxon>
        <taxon>Alveolata</taxon>
        <taxon>Apicomplexa</taxon>
        <taxon>Conoidasida</taxon>
        <taxon>Coccidia</taxon>
        <taxon>Eucoccidiorida</taxon>
        <taxon>Eimeriorina</taxon>
        <taxon>Sarcocystidae</taxon>
        <taxon>Besnoitia</taxon>
    </lineage>
</organism>
<feature type="compositionally biased region" description="Low complexity" evidence="2">
    <location>
        <begin position="296"/>
        <end position="311"/>
    </location>
</feature>
<feature type="compositionally biased region" description="Low complexity" evidence="2">
    <location>
        <begin position="1667"/>
        <end position="1699"/>
    </location>
</feature>
<feature type="region of interest" description="Disordered" evidence="2">
    <location>
        <begin position="948"/>
        <end position="978"/>
    </location>
</feature>
<evidence type="ECO:0000313" key="3">
    <source>
        <dbReference type="EMBL" id="PFH38798.1"/>
    </source>
</evidence>
<feature type="compositionally biased region" description="Basic and acidic residues" evidence="2">
    <location>
        <begin position="620"/>
        <end position="632"/>
    </location>
</feature>
<proteinExistence type="predicted"/>
<protein>
    <submittedName>
        <fullName evidence="3">Uncharacterized protein</fullName>
    </submittedName>
</protein>
<feature type="region of interest" description="Disordered" evidence="2">
    <location>
        <begin position="1655"/>
        <end position="1715"/>
    </location>
</feature>
<dbReference type="RefSeq" id="XP_029222807.1">
    <property type="nucleotide sequence ID" value="XM_029359894.1"/>
</dbReference>
<evidence type="ECO:0000256" key="2">
    <source>
        <dbReference type="SAM" id="MobiDB-lite"/>
    </source>
</evidence>
<feature type="region of interest" description="Disordered" evidence="2">
    <location>
        <begin position="569"/>
        <end position="598"/>
    </location>
</feature>
<feature type="compositionally biased region" description="Polar residues" evidence="2">
    <location>
        <begin position="959"/>
        <end position="969"/>
    </location>
</feature>
<evidence type="ECO:0000256" key="1">
    <source>
        <dbReference type="SAM" id="Coils"/>
    </source>
</evidence>
<keyword evidence="1" id="KW-0175">Coiled coil</keyword>
<feature type="region of interest" description="Disordered" evidence="2">
    <location>
        <begin position="1001"/>
        <end position="1054"/>
    </location>
</feature>
<keyword evidence="4" id="KW-1185">Reference proteome</keyword>
<feature type="coiled-coil region" evidence="1">
    <location>
        <begin position="437"/>
        <end position="517"/>
    </location>
</feature>
<feature type="region of interest" description="Disordered" evidence="2">
    <location>
        <begin position="1"/>
        <end position="31"/>
    </location>
</feature>
<name>A0A2A9MJS9_BESBE</name>
<dbReference type="KEGG" id="bbes:BESB_011400"/>
<feature type="region of interest" description="Disordered" evidence="2">
    <location>
        <begin position="1274"/>
        <end position="1294"/>
    </location>
</feature>
<feature type="region of interest" description="Disordered" evidence="2">
    <location>
        <begin position="1576"/>
        <end position="1634"/>
    </location>
</feature>
<evidence type="ECO:0000313" key="4">
    <source>
        <dbReference type="Proteomes" id="UP000224006"/>
    </source>
</evidence>
<dbReference type="VEuPathDB" id="ToxoDB:BESB_011400"/>
<sequence length="1956" mass="203263">MAAPVPGQSDSTASVVSRGGGPVSLPALGTSPLPESTAFSLKSFLLDEEIKLQQQRLQHMLQLRQQQLDQHNRALLEQQLHQKELLLEQYLLEHQSSRSALAPASPTHVDEFLSPLQHPRQMLPVAMPHGAPSPLSCLPLLQQQAMGEFGAAPLSLGVSPSSLAETSYCEREAAQLGREPASPAQGQLGTSQTGTDFACGPLRPVSPGLTVNAPLLGSSSPGGGCRVPSAEKSPPTESAPAGQIAPGASLQPLGGTASPAGPPHDMSHQRDYTSKASVDEAENSSRRRTLSVAKLRAVSSARSCRSASGRATPASTLHCPAASQAAGAAEQKKEGEKATPVNKSPTRLDLSMAVYQRMKTVDVQRGTESSVLEEVEDLLLRGAGSPYTRKGETGSLSHACSDPSASGAGGRSAQTEFFDDGALPEKALSVYPEGTGFGELRSEASKLQILAEKLQAQEEEKRTMQEESFQVEQLLKRQYYQDMQKKNAENETLKKQLDCLREEVNALNRHLSATLQDKTHLEDALSLAQDALTHAVDSMVFSPRSPPLPHSSAPALGVMPLPQITAQAERNSAGRDDGGRSPAGAEAEETASRAAMSPDSVFSLERVRLQAEAAAGGVSEDSRSVEARDGHPSKAKGLYGPDSAAEEGARDRFADNGWTQRGDGLCARLETLMDRLGEAVGNLDTSKLDSSDEEAVKASLRDTCETWSAGMRSSLLEENEAPGPGSAGQHPLSGSTPVTSPPGAQGERPGFLSAAVGEPCAAAGGERGDAITEKQLHQLRNEVTILRQKLQVFTGDVAAVQKRHRTSREHIGGPGAGSVKEVDKKMSAADRPLLQKLDELQKLNEHLLLDNTMLHQLCNSQLSPVFMSSVANTKLASPGSPASSSGGPMRPWITPLLSASQICTPLLHPSVVLHSPLPAATSPQHCYPLSVSPAGAEMDAGKRGIAAHPVSSGLRERITSSTVLPAPTTSSNVSSRSAFSVRPLAPSKSFASASSQSLFAVPSAEKQRPQGSGALPHPALRRGSQERVTATKSGGALEGAKKAPGSGEPLQRERKGSLVLAQGLKAHELRVHAGKASRESQSSTDQRESETVSKPAEGHGDDRGAARQPKATGGGAAARRQMAPSHSQPVLVSRGRETRGIRKGFPAVPRKQGSDLTRGPEREMSGASLAGLPYLPGDSEEGQRFPAAGGKRGDLAAGGGRHQTGKHAQKTALPRRIVQPSVSAAELPPLRQAAASHVVPRVGRGGDFGYAVLSPCASLPPRVVSSGARSLTPSGMLSRGASAASPAGVKSVPPNSPDLRARAALAAVTAVGGPPISQVSPGRAAGAAHLAVVGRGYAGLGAVHSTTGAVSPKVFQRTAKRGDETSRSRRSQGSAQASFLWIDGSRSVPLVGRESVGCVSRASSEAEDGARSRFDRAWQADVASTARGSSVEAACVGLHPYPQFPRRSLSTQRVFASAVSPRGVATLLAGEALSPSCAAVPSAYYPVAGGGTPYYYYASDAAGPQVVQSGATCVQVSTAVPNSVMNLHSVGYSNPVISTPMSASPLENGHWSGAPGGGGVLGAPAMAFVNKAHAGSGSRRSAAESEGDLSRSSLSGSDTVGAQSQGQARSYSPAAAGVRGSGKREGRRLVRGAGSRELFRDGSGLFARAPATLTPSVRSKSVPRVGSASTQSSLLKSSRSTSWTAEAAPEGAVGEPDAGSSHAASTASKRRGVSPASRVFRPLAAITSFFQQQFPGLSRAADAVGSSPSGARDDQTAIRGRSLTSPVRGKVSLSCGVTGMWQPESKMMPAAGSDDSAPPVRAGRAASMTAVAQAQPADKDVGTRLSPLQVPPAQDASFGQARSIRCEPGFLWSANGEKSAFRRRDLGISSTAASRTSGNSVRQQKPSLCGMTVLCDVPFLQHSSAHLLCGEAASQGSLISTPKSEFDVADRRMCAPGGRLPERVVSMSALHQMHVR</sequence>
<feature type="region of interest" description="Disordered" evidence="2">
    <location>
        <begin position="1069"/>
        <end position="1212"/>
    </location>
</feature>
<accession>A0A2A9MJS9</accession>
<feature type="region of interest" description="Disordered" evidence="2">
    <location>
        <begin position="169"/>
        <end position="345"/>
    </location>
</feature>
<feature type="region of interest" description="Disordered" evidence="2">
    <location>
        <begin position="614"/>
        <end position="657"/>
    </location>
</feature>
<dbReference type="EMBL" id="NWUJ01000001">
    <property type="protein sequence ID" value="PFH38798.1"/>
    <property type="molecule type" value="Genomic_DNA"/>
</dbReference>
<feature type="region of interest" description="Disordered" evidence="2">
    <location>
        <begin position="717"/>
        <end position="751"/>
    </location>
</feature>
<feature type="compositionally biased region" description="Basic and acidic residues" evidence="2">
    <location>
        <begin position="1085"/>
        <end position="1105"/>
    </location>
</feature>
<feature type="compositionally biased region" description="Polar residues" evidence="2">
    <location>
        <begin position="1600"/>
        <end position="1610"/>
    </location>
</feature>
<dbReference type="OrthoDB" id="347889at2759"/>
<reference evidence="3 4" key="1">
    <citation type="submission" date="2017-09" db="EMBL/GenBank/DDBJ databases">
        <title>Genome sequencing of Besnoitia besnoiti strain Bb-Ger1.</title>
        <authorList>
            <person name="Schares G."/>
            <person name="Venepally P."/>
            <person name="Lorenzi H.A."/>
        </authorList>
    </citation>
    <scope>NUCLEOTIDE SEQUENCE [LARGE SCALE GENOMIC DNA]</scope>
    <source>
        <strain evidence="3 4">Bb-Ger1</strain>
    </source>
</reference>